<gene>
    <name evidence="3" type="ORF">TD95_000217</name>
</gene>
<accession>A0A0F4ZD00</accession>
<keyword evidence="2" id="KW-1133">Transmembrane helix</keyword>
<feature type="transmembrane region" description="Helical" evidence="2">
    <location>
        <begin position="86"/>
        <end position="105"/>
    </location>
</feature>
<protein>
    <recommendedName>
        <fullName evidence="5">MARVEL domain-containing protein</fullName>
    </recommendedName>
</protein>
<sequence>MKRFTVDETNLPQCKLILHSIQIVCVLIAWICEIIVFKNATINGNNGWVFGLCFLSVPAWIYLLMAPRFDRTRRFAEPHAMLTMDVIFTIMWLSAFAAQAAYNSYNNCKGACGASKVVVAMGVITCVSWIPCILLSMYTLQYYNNNSYNLPGYEQKRRFGDSSIDPDKAAFSMNAHDEDAYASLNTDDRDPGRSDEYASGAYGGSTAYNSSRIDPYDEEESHVSGMTNNNNNSTYAGYNTTTSSGVPLFDSNTEYTGTMNSRYGPSPVHEEHSTYIPNPNPIHEEGGAPYGPDDISPARFPSANYDRVG</sequence>
<dbReference type="Proteomes" id="UP000033483">
    <property type="component" value="Unassembled WGS sequence"/>
</dbReference>
<feature type="transmembrane region" description="Helical" evidence="2">
    <location>
        <begin position="117"/>
        <end position="140"/>
    </location>
</feature>
<dbReference type="AlphaFoldDB" id="A0A0F4ZD00"/>
<evidence type="ECO:0000313" key="3">
    <source>
        <dbReference type="EMBL" id="KKA28397.1"/>
    </source>
</evidence>
<feature type="transmembrane region" description="Helical" evidence="2">
    <location>
        <begin position="48"/>
        <end position="65"/>
    </location>
</feature>
<feature type="region of interest" description="Disordered" evidence="1">
    <location>
        <begin position="180"/>
        <end position="236"/>
    </location>
</feature>
<keyword evidence="2" id="KW-0812">Transmembrane</keyword>
<feature type="compositionally biased region" description="Low complexity" evidence="1">
    <location>
        <begin position="227"/>
        <end position="236"/>
    </location>
</feature>
<proteinExistence type="predicted"/>
<keyword evidence="2" id="KW-0472">Membrane</keyword>
<dbReference type="EMBL" id="LAEV01001332">
    <property type="protein sequence ID" value="KKA28397.1"/>
    <property type="molecule type" value="Genomic_DNA"/>
</dbReference>
<name>A0A0F4ZD00_9PEZI</name>
<dbReference type="PANTHER" id="PTHR37451">
    <property type="entry name" value="MARVEL DOMAIN"/>
    <property type="match status" value="1"/>
</dbReference>
<evidence type="ECO:0000313" key="4">
    <source>
        <dbReference type="Proteomes" id="UP000033483"/>
    </source>
</evidence>
<feature type="compositionally biased region" description="Basic and acidic residues" evidence="1">
    <location>
        <begin position="186"/>
        <end position="196"/>
    </location>
</feature>
<evidence type="ECO:0000256" key="2">
    <source>
        <dbReference type="SAM" id="Phobius"/>
    </source>
</evidence>
<dbReference type="OrthoDB" id="5284712at2759"/>
<comment type="caution">
    <text evidence="3">The sequence shown here is derived from an EMBL/GenBank/DDBJ whole genome shotgun (WGS) entry which is preliminary data.</text>
</comment>
<dbReference type="PANTHER" id="PTHR37451:SF3">
    <property type="entry name" value="MARVEL DOMAIN-CONTAINING PROTEIN"/>
    <property type="match status" value="1"/>
</dbReference>
<feature type="transmembrane region" description="Helical" evidence="2">
    <location>
        <begin position="16"/>
        <end position="36"/>
    </location>
</feature>
<keyword evidence="4" id="KW-1185">Reference proteome</keyword>
<reference evidence="3 4" key="1">
    <citation type="submission" date="2015-03" db="EMBL/GenBank/DDBJ databases">
        <authorList>
            <person name="Radwan O."/>
            <person name="Al-Naeli F.A."/>
            <person name="Rendon G.A."/>
            <person name="Fields C."/>
        </authorList>
    </citation>
    <scope>NUCLEOTIDE SEQUENCE [LARGE SCALE GENOMIC DNA]</scope>
    <source>
        <strain evidence="3">CR-DP1</strain>
    </source>
</reference>
<feature type="region of interest" description="Disordered" evidence="1">
    <location>
        <begin position="263"/>
        <end position="309"/>
    </location>
</feature>
<organism evidence="3 4">
    <name type="scientific">Thielaviopsis punctulata</name>
    <dbReference type="NCBI Taxonomy" id="72032"/>
    <lineage>
        <taxon>Eukaryota</taxon>
        <taxon>Fungi</taxon>
        <taxon>Dikarya</taxon>
        <taxon>Ascomycota</taxon>
        <taxon>Pezizomycotina</taxon>
        <taxon>Sordariomycetes</taxon>
        <taxon>Hypocreomycetidae</taxon>
        <taxon>Microascales</taxon>
        <taxon>Ceratocystidaceae</taxon>
        <taxon>Thielaviopsis</taxon>
    </lineage>
</organism>
<evidence type="ECO:0008006" key="5">
    <source>
        <dbReference type="Google" id="ProtNLM"/>
    </source>
</evidence>
<evidence type="ECO:0000256" key="1">
    <source>
        <dbReference type="SAM" id="MobiDB-lite"/>
    </source>
</evidence>